<dbReference type="Proteomes" id="UP000195338">
    <property type="component" value="Unassembled WGS sequence"/>
</dbReference>
<accession>A0ABY0JXE6</accession>
<gene>
    <name evidence="1" type="ORF">BN4901_0423</name>
</gene>
<dbReference type="EMBL" id="FLUX01000007">
    <property type="protein sequence ID" value="SCA74558.1"/>
    <property type="molecule type" value="Genomic_DNA"/>
</dbReference>
<name>A0ABY0JXE6_9ENTR</name>
<evidence type="ECO:0000313" key="1">
    <source>
        <dbReference type="EMBL" id="SCA74558.1"/>
    </source>
</evidence>
<comment type="caution">
    <text evidence="1">The sequence shown here is derived from an EMBL/GenBank/DDBJ whole genome shotgun (WGS) entry which is preliminary data.</text>
</comment>
<keyword evidence="2" id="KW-1185">Reference proteome</keyword>
<protein>
    <submittedName>
        <fullName evidence="1">Uncharacterized protein</fullName>
    </submittedName>
</protein>
<proteinExistence type="predicted"/>
<reference evidence="1 2" key="1">
    <citation type="submission" date="2016-04" db="EMBL/GenBank/DDBJ databases">
        <authorList>
            <person name="Mornico D."/>
        </authorList>
    </citation>
    <scope>NUCLEOTIDE SEQUENCE [LARGE SCALE GENOMIC DNA]</scope>
    <source>
        <strain evidence="1 2">A121</strain>
    </source>
</reference>
<organism evidence="1 2">
    <name type="scientific">Citrobacter europaeus</name>
    <dbReference type="NCBI Taxonomy" id="1914243"/>
    <lineage>
        <taxon>Bacteria</taxon>
        <taxon>Pseudomonadati</taxon>
        <taxon>Pseudomonadota</taxon>
        <taxon>Gammaproteobacteria</taxon>
        <taxon>Enterobacterales</taxon>
        <taxon>Enterobacteriaceae</taxon>
        <taxon>Citrobacter</taxon>
    </lineage>
</organism>
<evidence type="ECO:0000313" key="2">
    <source>
        <dbReference type="Proteomes" id="UP000195338"/>
    </source>
</evidence>
<sequence>MVVKYHLTSSSSNILLSSGGQIINHQERYIMQLALFSGK</sequence>